<dbReference type="AlphaFoldDB" id="A0A0G0WBG9"/>
<organism evidence="2 3">
    <name type="scientific">candidate division CPR2 bacterium GW2011_GWC1_41_48</name>
    <dbReference type="NCBI Taxonomy" id="1618344"/>
    <lineage>
        <taxon>Bacteria</taxon>
        <taxon>Bacteria division CPR2</taxon>
    </lineage>
</organism>
<feature type="transmembrane region" description="Helical" evidence="1">
    <location>
        <begin position="36"/>
        <end position="58"/>
    </location>
</feature>
<keyword evidence="1" id="KW-0472">Membrane</keyword>
<name>A0A0G0WBG9_UNCC2</name>
<reference evidence="2 3" key="1">
    <citation type="journal article" date="2015" name="Nature">
        <title>rRNA introns, odd ribosomes, and small enigmatic genomes across a large radiation of phyla.</title>
        <authorList>
            <person name="Brown C.T."/>
            <person name="Hug L.A."/>
            <person name="Thomas B.C."/>
            <person name="Sharon I."/>
            <person name="Castelle C.J."/>
            <person name="Singh A."/>
            <person name="Wilkins M.J."/>
            <person name="Williams K.H."/>
            <person name="Banfield J.F."/>
        </authorList>
    </citation>
    <scope>NUCLEOTIDE SEQUENCE [LARGE SCALE GENOMIC DNA]</scope>
</reference>
<keyword evidence="1" id="KW-1133">Transmembrane helix</keyword>
<keyword evidence="1" id="KW-0812">Transmembrane</keyword>
<comment type="caution">
    <text evidence="2">The sequence shown here is derived from an EMBL/GenBank/DDBJ whole genome shotgun (WGS) entry which is preliminary data.</text>
</comment>
<dbReference type="Proteomes" id="UP000033869">
    <property type="component" value="Unassembled WGS sequence"/>
</dbReference>
<feature type="transmembrane region" description="Helical" evidence="1">
    <location>
        <begin position="7"/>
        <end position="30"/>
    </location>
</feature>
<sequence length="71" mass="7685">MKKTKGAWLFFAAIFITLAVIGIFQGITLLPTHPEAGASLFIDAIIIFVVSAATYLGIKKLSSMKAEIEKE</sequence>
<accession>A0A0G0WBG9</accession>
<protein>
    <submittedName>
        <fullName evidence="2">Uncharacterized protein</fullName>
    </submittedName>
</protein>
<evidence type="ECO:0000313" key="2">
    <source>
        <dbReference type="EMBL" id="KKS09412.1"/>
    </source>
</evidence>
<gene>
    <name evidence="2" type="ORF">UU65_C0002G0190</name>
</gene>
<evidence type="ECO:0000256" key="1">
    <source>
        <dbReference type="SAM" id="Phobius"/>
    </source>
</evidence>
<evidence type="ECO:0000313" key="3">
    <source>
        <dbReference type="Proteomes" id="UP000033869"/>
    </source>
</evidence>
<proteinExistence type="predicted"/>
<dbReference type="EMBL" id="LCBL01000002">
    <property type="protein sequence ID" value="KKS09412.1"/>
    <property type="molecule type" value="Genomic_DNA"/>
</dbReference>